<evidence type="ECO:0000313" key="3">
    <source>
        <dbReference type="Proteomes" id="UP000242791"/>
    </source>
</evidence>
<dbReference type="EMBL" id="LGTZ01000094">
    <property type="protein sequence ID" value="OJD27472.1"/>
    <property type="molecule type" value="Genomic_DNA"/>
</dbReference>
<accession>A0A1J9QG43</accession>
<organism evidence="2 3">
    <name type="scientific">Blastomyces percursus</name>
    <dbReference type="NCBI Taxonomy" id="1658174"/>
    <lineage>
        <taxon>Eukaryota</taxon>
        <taxon>Fungi</taxon>
        <taxon>Dikarya</taxon>
        <taxon>Ascomycota</taxon>
        <taxon>Pezizomycotina</taxon>
        <taxon>Eurotiomycetes</taxon>
        <taxon>Eurotiomycetidae</taxon>
        <taxon>Onygenales</taxon>
        <taxon>Ajellomycetaceae</taxon>
        <taxon>Blastomyces</taxon>
    </lineage>
</organism>
<protein>
    <submittedName>
        <fullName evidence="2">Uncharacterized protein</fullName>
    </submittedName>
</protein>
<evidence type="ECO:0000256" key="1">
    <source>
        <dbReference type="SAM" id="MobiDB-lite"/>
    </source>
</evidence>
<dbReference type="Proteomes" id="UP000242791">
    <property type="component" value="Unassembled WGS sequence"/>
</dbReference>
<dbReference type="VEuPathDB" id="FungiDB:ACJ73_01130"/>
<sequence length="69" mass="7424">MDDGGNPVYPRIARPQPRQPPYAVKISTSPLRCQFRRGHGISTHTVGLVCTSGHFASVPAHSGGDKAER</sequence>
<dbReference type="AlphaFoldDB" id="A0A1J9QG43"/>
<comment type="caution">
    <text evidence="2">The sequence shown here is derived from an EMBL/GenBank/DDBJ whole genome shotgun (WGS) entry which is preliminary data.</text>
</comment>
<dbReference type="OrthoDB" id="10413348at2759"/>
<keyword evidence="3" id="KW-1185">Reference proteome</keyword>
<proteinExistence type="predicted"/>
<evidence type="ECO:0000313" key="2">
    <source>
        <dbReference type="EMBL" id="OJD27472.1"/>
    </source>
</evidence>
<gene>
    <name evidence="2" type="ORF">ACJ73_01130</name>
</gene>
<feature type="region of interest" description="Disordered" evidence="1">
    <location>
        <begin position="1"/>
        <end position="23"/>
    </location>
</feature>
<name>A0A1J9QG43_9EURO</name>
<reference evidence="2 3" key="1">
    <citation type="submission" date="2015-08" db="EMBL/GenBank/DDBJ databases">
        <title>Emmonsia species relationships and genome sequence.</title>
        <authorList>
            <person name="Cuomo C.A."/>
            <person name="Schwartz I.S."/>
            <person name="Kenyon C."/>
            <person name="De Hoog G.S."/>
            <person name="Govender N.P."/>
            <person name="Botha A."/>
            <person name="Moreno L."/>
            <person name="De Vries M."/>
            <person name="Munoz J.F."/>
            <person name="Stielow J.B."/>
        </authorList>
    </citation>
    <scope>NUCLEOTIDE SEQUENCE [LARGE SCALE GENOMIC DNA]</scope>
    <source>
        <strain evidence="2 3">EI222</strain>
    </source>
</reference>